<dbReference type="PANTHER" id="PTHR45642:SF120">
    <property type="entry name" value="GDSL-LIKE LIPASE_ACYLHYDROLASE"/>
    <property type="match status" value="1"/>
</dbReference>
<dbReference type="STRING" id="3880.G7K8M2"/>
<dbReference type="Gene3D" id="3.40.50.1110">
    <property type="entry name" value="SGNH hydrolase"/>
    <property type="match status" value="1"/>
</dbReference>
<dbReference type="InterPro" id="IPR050592">
    <property type="entry name" value="GDSL_lipolytic_enzyme"/>
</dbReference>
<reference evidence="2" key="3">
    <citation type="submission" date="2015-04" db="UniProtKB">
        <authorList>
            <consortium name="EnsemblPlants"/>
        </authorList>
    </citation>
    <scope>IDENTIFICATION</scope>
    <source>
        <strain evidence="2">cv. Jemalong A17</strain>
    </source>
</reference>
<organism evidence="1 3">
    <name type="scientific">Medicago truncatula</name>
    <name type="common">Barrel medic</name>
    <name type="synonym">Medicago tribuloides</name>
    <dbReference type="NCBI Taxonomy" id="3880"/>
    <lineage>
        <taxon>Eukaryota</taxon>
        <taxon>Viridiplantae</taxon>
        <taxon>Streptophyta</taxon>
        <taxon>Embryophyta</taxon>
        <taxon>Tracheophyta</taxon>
        <taxon>Spermatophyta</taxon>
        <taxon>Magnoliopsida</taxon>
        <taxon>eudicotyledons</taxon>
        <taxon>Gunneridae</taxon>
        <taxon>Pentapetalae</taxon>
        <taxon>rosids</taxon>
        <taxon>fabids</taxon>
        <taxon>Fabales</taxon>
        <taxon>Fabaceae</taxon>
        <taxon>Papilionoideae</taxon>
        <taxon>50 kb inversion clade</taxon>
        <taxon>NPAAA clade</taxon>
        <taxon>Hologalegina</taxon>
        <taxon>IRL clade</taxon>
        <taxon>Trifolieae</taxon>
        <taxon>Medicago</taxon>
    </lineage>
</organism>
<reference evidence="1 3" key="1">
    <citation type="journal article" date="2011" name="Nature">
        <title>The Medicago genome provides insight into the evolution of rhizobial symbioses.</title>
        <authorList>
            <person name="Young N.D."/>
            <person name="Debelle F."/>
            <person name="Oldroyd G.E."/>
            <person name="Geurts R."/>
            <person name="Cannon S.B."/>
            <person name="Udvardi M.K."/>
            <person name="Benedito V.A."/>
            <person name="Mayer K.F."/>
            <person name="Gouzy J."/>
            <person name="Schoof H."/>
            <person name="Van de Peer Y."/>
            <person name="Proost S."/>
            <person name="Cook D.R."/>
            <person name="Meyers B.C."/>
            <person name="Spannagl M."/>
            <person name="Cheung F."/>
            <person name="De Mita S."/>
            <person name="Krishnakumar V."/>
            <person name="Gundlach H."/>
            <person name="Zhou S."/>
            <person name="Mudge J."/>
            <person name="Bharti A.K."/>
            <person name="Murray J.D."/>
            <person name="Naoumkina M.A."/>
            <person name="Rosen B."/>
            <person name="Silverstein K.A."/>
            <person name="Tang H."/>
            <person name="Rombauts S."/>
            <person name="Zhao P.X."/>
            <person name="Zhou P."/>
            <person name="Barbe V."/>
            <person name="Bardou P."/>
            <person name="Bechner M."/>
            <person name="Bellec A."/>
            <person name="Berger A."/>
            <person name="Berges H."/>
            <person name="Bidwell S."/>
            <person name="Bisseling T."/>
            <person name="Choisne N."/>
            <person name="Couloux A."/>
            <person name="Denny R."/>
            <person name="Deshpande S."/>
            <person name="Dai X."/>
            <person name="Doyle J.J."/>
            <person name="Dudez A.M."/>
            <person name="Farmer A.D."/>
            <person name="Fouteau S."/>
            <person name="Franken C."/>
            <person name="Gibelin C."/>
            <person name="Gish J."/>
            <person name="Goldstein S."/>
            <person name="Gonzalez A.J."/>
            <person name="Green P.J."/>
            <person name="Hallab A."/>
            <person name="Hartog M."/>
            <person name="Hua A."/>
            <person name="Humphray S.J."/>
            <person name="Jeong D.H."/>
            <person name="Jing Y."/>
            <person name="Jocker A."/>
            <person name="Kenton S.M."/>
            <person name="Kim D.J."/>
            <person name="Klee K."/>
            <person name="Lai H."/>
            <person name="Lang C."/>
            <person name="Lin S."/>
            <person name="Macmil S.L."/>
            <person name="Magdelenat G."/>
            <person name="Matthews L."/>
            <person name="McCorrison J."/>
            <person name="Monaghan E.L."/>
            <person name="Mun J.H."/>
            <person name="Najar F.Z."/>
            <person name="Nicholson C."/>
            <person name="Noirot C."/>
            <person name="O'Bleness M."/>
            <person name="Paule C.R."/>
            <person name="Poulain J."/>
            <person name="Prion F."/>
            <person name="Qin B."/>
            <person name="Qu C."/>
            <person name="Retzel E.F."/>
            <person name="Riddle C."/>
            <person name="Sallet E."/>
            <person name="Samain S."/>
            <person name="Samson N."/>
            <person name="Sanders I."/>
            <person name="Saurat O."/>
            <person name="Scarpelli C."/>
            <person name="Schiex T."/>
            <person name="Segurens B."/>
            <person name="Severin A.J."/>
            <person name="Sherrier D.J."/>
            <person name="Shi R."/>
            <person name="Sims S."/>
            <person name="Singer S.R."/>
            <person name="Sinharoy S."/>
            <person name="Sterck L."/>
            <person name="Viollet A."/>
            <person name="Wang B.B."/>
            <person name="Wang K."/>
            <person name="Wang M."/>
            <person name="Wang X."/>
            <person name="Warfsmann J."/>
            <person name="Weissenbach J."/>
            <person name="White D.D."/>
            <person name="White J.D."/>
            <person name="Wiley G.B."/>
            <person name="Wincker P."/>
            <person name="Xing Y."/>
            <person name="Yang L."/>
            <person name="Yao Z."/>
            <person name="Ying F."/>
            <person name="Zhai J."/>
            <person name="Zhou L."/>
            <person name="Zuber A."/>
            <person name="Denarie J."/>
            <person name="Dixon R.A."/>
            <person name="May G.D."/>
            <person name="Schwartz D.C."/>
            <person name="Rogers J."/>
            <person name="Quetier F."/>
            <person name="Town C.D."/>
            <person name="Roe B.A."/>
        </authorList>
    </citation>
    <scope>NUCLEOTIDE SEQUENCE [LARGE SCALE GENOMIC DNA]</scope>
    <source>
        <strain evidence="1">A17</strain>
        <strain evidence="2 3">cv. Jemalong A17</strain>
    </source>
</reference>
<dbReference type="EMBL" id="CM001221">
    <property type="protein sequence ID" value="AET00575.1"/>
    <property type="molecule type" value="Genomic_DNA"/>
</dbReference>
<dbReference type="InterPro" id="IPR036514">
    <property type="entry name" value="SGNH_hydro_sf"/>
</dbReference>
<sequence>MKDKVEKKRNGETLLISIVDILLAICPTSEQRIGNWRKKRSALDDSSTTQEPSFWEHIDAQYPDSQSSQTKPSLHKKKSFKETNKGYCGTGTFEVTPLCNELTPVCDDASKYVFWDSVHPSEATNKYIAKYLELEVLPKFQFHRNCKFD</sequence>
<dbReference type="EnsemblPlants" id="AET00575">
    <property type="protein sequence ID" value="AET00575"/>
    <property type="gene ID" value="MTR_5g093550"/>
</dbReference>
<name>G7K8M2_MEDTR</name>
<dbReference type="AlphaFoldDB" id="G7K8M2"/>
<reference evidence="1 3" key="2">
    <citation type="journal article" date="2014" name="BMC Genomics">
        <title>An improved genome release (version Mt4.0) for the model legume Medicago truncatula.</title>
        <authorList>
            <person name="Tang H."/>
            <person name="Krishnakumar V."/>
            <person name="Bidwell S."/>
            <person name="Rosen B."/>
            <person name="Chan A."/>
            <person name="Zhou S."/>
            <person name="Gentzbittel L."/>
            <person name="Childs K.L."/>
            <person name="Yandell M."/>
            <person name="Gundlach H."/>
            <person name="Mayer K.F."/>
            <person name="Schwartz D.C."/>
            <person name="Town C.D."/>
        </authorList>
    </citation>
    <scope>GENOME REANNOTATION</scope>
    <source>
        <strain evidence="1">A17</strain>
        <strain evidence="2 3">cv. Jemalong A17</strain>
    </source>
</reference>
<proteinExistence type="predicted"/>
<protein>
    <submittedName>
        <fullName evidence="1">GDSL-like lipase/acylhydrolase</fullName>
    </submittedName>
</protein>
<evidence type="ECO:0000313" key="2">
    <source>
        <dbReference type="EnsemblPlants" id="AET00575"/>
    </source>
</evidence>
<keyword evidence="3" id="KW-1185">Reference proteome</keyword>
<dbReference type="PANTHER" id="PTHR45642">
    <property type="entry name" value="GDSL ESTERASE/LIPASE EXL3"/>
    <property type="match status" value="1"/>
</dbReference>
<dbReference type="HOGENOM" id="CLU_1752463_0_0_1"/>
<accession>G7K8M2</accession>
<dbReference type="PaxDb" id="3880-AET00575"/>
<dbReference type="Proteomes" id="UP000002051">
    <property type="component" value="Chromosome 5"/>
</dbReference>
<gene>
    <name evidence="1" type="ordered locus">MTR_5g093550</name>
</gene>
<evidence type="ECO:0000313" key="1">
    <source>
        <dbReference type="EMBL" id="AET00575.1"/>
    </source>
</evidence>
<evidence type="ECO:0000313" key="3">
    <source>
        <dbReference type="Proteomes" id="UP000002051"/>
    </source>
</evidence>